<evidence type="ECO:0000313" key="3">
    <source>
        <dbReference type="EMBL" id="RRS03825.1"/>
    </source>
</evidence>
<keyword evidence="1 3" id="KW-0378">Hydrolase</keyword>
<dbReference type="InterPro" id="IPR036526">
    <property type="entry name" value="C-N_Hydrolase_sf"/>
</dbReference>
<dbReference type="AlphaFoldDB" id="A0A3R8S2B8"/>
<sequence>MTIRRFLAAVVQTHAELGDLATNIARSQTHVDEAVRQGAQLVVLPECMNSGYLFDSRAHALSLAEPIDGPYCQALARMSRGHGIHLGAGLTELGQDGQIYNSAVLFDPQGRLIGHYRKQFLPAQDQRWFSVGDLGNPMVDTALGRIGLLVCFDGRIPEVARCLAAQGAEIILDMANFFVMGQADLFVPARAMENGVWILAATKAGVERSIYYPGGSLIVAPTGEVRARIANDTHGVAVGEIVLGNGHGAPWADGSPKWRSREPSAYGLLAQPFETTPLAAHLNQSLRPESACVKIAAVQAHVDDQHGIDDCFAMARHAALLGTKLLAMPLHAGAGSAAPTRSESFELAARTPALIDGMHRVCIEHDCYAVLPTVESTSEGQHTTAVLIGPQGVIGRQRQVHRSPHEQGWSTQACNAPGFTVFDTPLGRIGMLLGPDGLYPESTRVLTLMGADIIVWAAAWQHADERRLLAVSKAVDNRVYLVCANRTDAPSPGGSFVVPPAGFPHWDVNVNAAPNTRWGAVMPVFAELAIARQKCMEPGVDMLRNRLPHTYGVLTHPVTDTHS</sequence>
<dbReference type="InterPro" id="IPR050345">
    <property type="entry name" value="Aliph_Amidase/BUP"/>
</dbReference>
<evidence type="ECO:0000313" key="4">
    <source>
        <dbReference type="Proteomes" id="UP000269265"/>
    </source>
</evidence>
<dbReference type="RefSeq" id="WP_125243665.1">
    <property type="nucleotide sequence ID" value="NZ_RSED01000009.1"/>
</dbReference>
<dbReference type="OrthoDB" id="9803803at2"/>
<feature type="domain" description="CN hydrolase" evidence="2">
    <location>
        <begin position="293"/>
        <end position="530"/>
    </location>
</feature>
<evidence type="ECO:0000259" key="2">
    <source>
        <dbReference type="PROSITE" id="PS50263"/>
    </source>
</evidence>
<organism evidence="3 4">
    <name type="scientific">Aquabacterium soli</name>
    <dbReference type="NCBI Taxonomy" id="2493092"/>
    <lineage>
        <taxon>Bacteria</taxon>
        <taxon>Pseudomonadati</taxon>
        <taxon>Pseudomonadota</taxon>
        <taxon>Betaproteobacteria</taxon>
        <taxon>Burkholderiales</taxon>
        <taxon>Aquabacterium</taxon>
    </lineage>
</organism>
<comment type="caution">
    <text evidence="3">The sequence shown here is derived from an EMBL/GenBank/DDBJ whole genome shotgun (WGS) entry which is preliminary data.</text>
</comment>
<dbReference type="Proteomes" id="UP000269265">
    <property type="component" value="Unassembled WGS sequence"/>
</dbReference>
<dbReference type="GO" id="GO:0016811">
    <property type="term" value="F:hydrolase activity, acting on carbon-nitrogen (but not peptide) bonds, in linear amides"/>
    <property type="evidence" value="ECO:0007669"/>
    <property type="project" value="TreeGrafter"/>
</dbReference>
<dbReference type="Gene3D" id="3.60.110.10">
    <property type="entry name" value="Carbon-nitrogen hydrolase"/>
    <property type="match status" value="2"/>
</dbReference>
<evidence type="ECO:0000256" key="1">
    <source>
        <dbReference type="ARBA" id="ARBA00022801"/>
    </source>
</evidence>
<dbReference type="PROSITE" id="PS50263">
    <property type="entry name" value="CN_HYDROLASE"/>
    <property type="match status" value="2"/>
</dbReference>
<dbReference type="PANTHER" id="PTHR43674">
    <property type="entry name" value="NITRILASE C965.09-RELATED"/>
    <property type="match status" value="1"/>
</dbReference>
<reference evidence="3 4" key="1">
    <citation type="submission" date="2018-12" db="EMBL/GenBank/DDBJ databases">
        <title>The whole draft genome of Aquabacterium sp. SJQ9.</title>
        <authorList>
            <person name="Sun L."/>
            <person name="Gao X."/>
            <person name="Chen W."/>
            <person name="Huang K."/>
        </authorList>
    </citation>
    <scope>NUCLEOTIDE SEQUENCE [LARGE SCALE GENOMIC DNA]</scope>
    <source>
        <strain evidence="3 4">SJQ9</strain>
    </source>
</reference>
<dbReference type="SUPFAM" id="SSF56317">
    <property type="entry name" value="Carbon-nitrogen hydrolase"/>
    <property type="match status" value="2"/>
</dbReference>
<gene>
    <name evidence="3" type="ORF">EIP75_12745</name>
</gene>
<proteinExistence type="predicted"/>
<feature type="domain" description="CN hydrolase" evidence="2">
    <location>
        <begin position="6"/>
        <end position="243"/>
    </location>
</feature>
<keyword evidence="4" id="KW-1185">Reference proteome</keyword>
<accession>A0A3R8S2B8</accession>
<protein>
    <submittedName>
        <fullName evidence="3">Carbon-nitrogen hydrolase family protein</fullName>
    </submittedName>
</protein>
<dbReference type="InterPro" id="IPR003010">
    <property type="entry name" value="C-N_Hydrolase"/>
</dbReference>
<dbReference type="PANTHER" id="PTHR43674:SF2">
    <property type="entry name" value="BETA-UREIDOPROPIONASE"/>
    <property type="match status" value="1"/>
</dbReference>
<name>A0A3R8S2B8_9BURK</name>
<dbReference type="EMBL" id="RSED01000009">
    <property type="protein sequence ID" value="RRS03825.1"/>
    <property type="molecule type" value="Genomic_DNA"/>
</dbReference>
<dbReference type="Pfam" id="PF00795">
    <property type="entry name" value="CN_hydrolase"/>
    <property type="match status" value="2"/>
</dbReference>
<dbReference type="CDD" id="cd07197">
    <property type="entry name" value="nitrilase"/>
    <property type="match status" value="2"/>
</dbReference>